<keyword evidence="4" id="KW-0833">Ubl conjugation pathway</keyword>
<comment type="caution">
    <text evidence="8">The sequence shown here is derived from an EMBL/GenBank/DDBJ whole genome shotgun (WGS) entry which is preliminary data.</text>
</comment>
<evidence type="ECO:0000259" key="7">
    <source>
        <dbReference type="Pfam" id="PF04377"/>
    </source>
</evidence>
<dbReference type="InterPro" id="IPR007471">
    <property type="entry name" value="N-end_Aminoacyl_Trfase_N"/>
</dbReference>
<reference evidence="8 9" key="1">
    <citation type="submission" date="2024-07" db="EMBL/GenBank/DDBJ databases">
        <title>Chromosome-level genome assembly of the water stick insect Ranatra chinensis (Heteroptera: Nepidae).</title>
        <authorList>
            <person name="Liu X."/>
        </authorList>
    </citation>
    <scope>NUCLEOTIDE SEQUENCE [LARGE SCALE GENOMIC DNA]</scope>
    <source>
        <strain evidence="8">Cailab_2021Rc</strain>
        <tissue evidence="8">Muscle</tissue>
    </source>
</reference>
<dbReference type="EMBL" id="JBFDAA010000002">
    <property type="protein sequence ID" value="KAL1139910.1"/>
    <property type="molecule type" value="Genomic_DNA"/>
</dbReference>
<evidence type="ECO:0000256" key="2">
    <source>
        <dbReference type="ARBA" id="ARBA00012025"/>
    </source>
</evidence>
<feature type="domain" description="N-end aminoacyl transferase N-terminal" evidence="6">
    <location>
        <begin position="8"/>
        <end position="59"/>
    </location>
</feature>
<comment type="similarity">
    <text evidence="1">Belongs to the R-transferase family.</text>
</comment>
<organism evidence="8 9">
    <name type="scientific">Ranatra chinensis</name>
    <dbReference type="NCBI Taxonomy" id="642074"/>
    <lineage>
        <taxon>Eukaryota</taxon>
        <taxon>Metazoa</taxon>
        <taxon>Ecdysozoa</taxon>
        <taxon>Arthropoda</taxon>
        <taxon>Hexapoda</taxon>
        <taxon>Insecta</taxon>
        <taxon>Pterygota</taxon>
        <taxon>Neoptera</taxon>
        <taxon>Paraneoptera</taxon>
        <taxon>Hemiptera</taxon>
        <taxon>Heteroptera</taxon>
        <taxon>Panheteroptera</taxon>
        <taxon>Nepomorpha</taxon>
        <taxon>Nepidae</taxon>
        <taxon>Ranatrinae</taxon>
        <taxon>Ranatra</taxon>
    </lineage>
</organism>
<dbReference type="SUPFAM" id="SSF55729">
    <property type="entry name" value="Acyl-CoA N-acyltransferases (Nat)"/>
    <property type="match status" value="1"/>
</dbReference>
<dbReference type="InterPro" id="IPR017137">
    <property type="entry name" value="Arg-tRNA-P_Trfase_1_euk"/>
</dbReference>
<evidence type="ECO:0000256" key="5">
    <source>
        <dbReference type="ARBA" id="ARBA00023315"/>
    </source>
</evidence>
<dbReference type="InterPro" id="IPR007472">
    <property type="entry name" value="N-end_Aminoacyl_Trfase_C"/>
</dbReference>
<dbReference type="InterPro" id="IPR016181">
    <property type="entry name" value="Acyl_CoA_acyltransferase"/>
</dbReference>
<keyword evidence="5" id="KW-0012">Acyltransferase</keyword>
<evidence type="ECO:0000313" key="9">
    <source>
        <dbReference type="Proteomes" id="UP001558652"/>
    </source>
</evidence>
<protein>
    <recommendedName>
        <fullName evidence="2">arginyltransferase</fullName>
        <ecNumber evidence="2">2.3.2.8</ecNumber>
    </recommendedName>
</protein>
<evidence type="ECO:0000256" key="3">
    <source>
        <dbReference type="ARBA" id="ARBA00022679"/>
    </source>
</evidence>
<evidence type="ECO:0000256" key="4">
    <source>
        <dbReference type="ARBA" id="ARBA00022786"/>
    </source>
</evidence>
<evidence type="ECO:0000259" key="6">
    <source>
        <dbReference type="Pfam" id="PF04376"/>
    </source>
</evidence>
<dbReference type="EC" id="2.3.2.8" evidence="2"/>
<evidence type="ECO:0000313" key="8">
    <source>
        <dbReference type="EMBL" id="KAL1139910.1"/>
    </source>
</evidence>
<gene>
    <name evidence="8" type="ORF">AAG570_006887</name>
</gene>
<dbReference type="PANTHER" id="PTHR21367:SF1">
    <property type="entry name" value="ARGINYL-TRNA--PROTEIN TRANSFERASE 1"/>
    <property type="match status" value="1"/>
</dbReference>
<accession>A0ABD0YVD8</accession>
<dbReference type="PANTHER" id="PTHR21367">
    <property type="entry name" value="ARGININE-TRNA-PROTEIN TRANSFERASE 1"/>
    <property type="match status" value="1"/>
</dbReference>
<dbReference type="Pfam" id="PF04376">
    <property type="entry name" value="ATE_N"/>
    <property type="match status" value="1"/>
</dbReference>
<sequence>FLGLWAHTLTVHDYQDLIDRGWRRSGQYCYKPIMDITCCPLYTIKCEALDFKLSKSQKKLLKRMHKFLAEGLSCKEVKGETNGSHPGVGIGRDFTKPLCKKAKIIRLERKQKLAEKETATDSNIKRQANEEKSLEQFLNEPFFSKPAHSLELRLVSSSPMCDEFRQSFNAELELYQKYQVSVHQDPPEKCTKQQFTRFLVKSPLMVVLQYKPKSGPSCGYGSFHQQYWLDDKLIAVGVIDILPKCLSSVYFFYDPEYSHLTLGTYGSLREMAFVRSLAKEVPTIRHYYMGFYIHSCPKMRYKARMNPSFLLCPEVYSWHPIENCVPKLEVNKYSRLNDDIDAICKDSEVDINKVLIYMSKTIIGVNYV</sequence>
<dbReference type="Pfam" id="PF04377">
    <property type="entry name" value="ATE_C"/>
    <property type="match status" value="1"/>
</dbReference>
<feature type="domain" description="N-end rule aminoacyl transferase C-terminal" evidence="7">
    <location>
        <begin position="171"/>
        <end position="312"/>
    </location>
</feature>
<proteinExistence type="inferred from homology"/>
<keyword evidence="9" id="KW-1185">Reference proteome</keyword>
<dbReference type="AlphaFoldDB" id="A0ABD0YVD8"/>
<dbReference type="InterPro" id="IPR030700">
    <property type="entry name" value="N-end_Aminoacyl_Trfase"/>
</dbReference>
<name>A0ABD0YVD8_9HEMI</name>
<dbReference type="Proteomes" id="UP001558652">
    <property type="component" value="Unassembled WGS sequence"/>
</dbReference>
<keyword evidence="3" id="KW-0808">Transferase</keyword>
<evidence type="ECO:0000256" key="1">
    <source>
        <dbReference type="ARBA" id="ARBA00009991"/>
    </source>
</evidence>
<dbReference type="GO" id="GO:0004057">
    <property type="term" value="F:arginyl-tRNA--protein transferase activity"/>
    <property type="evidence" value="ECO:0007669"/>
    <property type="project" value="UniProtKB-EC"/>
</dbReference>
<dbReference type="PIRSF" id="PIRSF037207">
    <property type="entry name" value="ATE1_euk"/>
    <property type="match status" value="1"/>
</dbReference>
<feature type="non-terminal residue" evidence="8">
    <location>
        <position position="1"/>
    </location>
</feature>